<keyword evidence="3" id="KW-0862">Zinc</keyword>
<evidence type="ECO:0000259" key="5">
    <source>
        <dbReference type="PROSITE" id="PS50016"/>
    </source>
</evidence>
<dbReference type="InterPro" id="IPR019787">
    <property type="entry name" value="Znf_PHD-finger"/>
</dbReference>
<comment type="caution">
    <text evidence="6">The sequence shown here is derived from an EMBL/GenBank/DDBJ whole genome shotgun (WGS) entry which is preliminary data.</text>
</comment>
<dbReference type="Proteomes" id="UP000023152">
    <property type="component" value="Unassembled WGS sequence"/>
</dbReference>
<dbReference type="PANTHER" id="PTHR13793:SF107">
    <property type="entry name" value="BROMODOMAIN-CONTAINING PROTEIN HOMOLOG"/>
    <property type="match status" value="1"/>
</dbReference>
<keyword evidence="6" id="KW-0808">Transferase</keyword>
<sequence>MSTFSKNQDNTSEDFWNMNLLKSKRETKRCMVCYNSKDLPLLRCVQCKLEVHPFCYGAGESPSNPWLCDYCQTNMRKKEHAKRFVPGKACILCRSKKFGALKEVIGPYVEKNTANKSDKQMWAHLICAYWFPFTCIADQQKMGPIIVPHFDKYAYTHTCAKQDLFSFYFFLVSLLRKNIFVPRGCIKCRAIQCNEWFHPLCCYEKRYNCLKFEKYLVDGRDSIAFYLYCRKHVTLHQVNNIFKLK</sequence>
<dbReference type="InterPro" id="IPR011011">
    <property type="entry name" value="Znf_FYVE_PHD"/>
</dbReference>
<dbReference type="GO" id="GO:0032259">
    <property type="term" value="P:methylation"/>
    <property type="evidence" value="ECO:0007669"/>
    <property type="project" value="UniProtKB-KW"/>
</dbReference>
<dbReference type="PROSITE" id="PS01359">
    <property type="entry name" value="ZF_PHD_1"/>
    <property type="match status" value="1"/>
</dbReference>
<keyword evidence="6" id="KW-0489">Methyltransferase</keyword>
<dbReference type="Gene3D" id="3.30.40.10">
    <property type="entry name" value="Zinc/RING finger domain, C3HC4 (zinc finger)"/>
    <property type="match status" value="2"/>
</dbReference>
<organism evidence="6 7">
    <name type="scientific">Reticulomyxa filosa</name>
    <dbReference type="NCBI Taxonomy" id="46433"/>
    <lineage>
        <taxon>Eukaryota</taxon>
        <taxon>Sar</taxon>
        <taxon>Rhizaria</taxon>
        <taxon>Retaria</taxon>
        <taxon>Foraminifera</taxon>
        <taxon>Monothalamids</taxon>
        <taxon>Reticulomyxidae</taxon>
        <taxon>Reticulomyxa</taxon>
    </lineage>
</organism>
<dbReference type="InterPro" id="IPR019786">
    <property type="entry name" value="Zinc_finger_PHD-type_CS"/>
</dbReference>
<accession>X6PCV7</accession>
<dbReference type="AlphaFoldDB" id="X6PCV7"/>
<evidence type="ECO:0000313" key="6">
    <source>
        <dbReference type="EMBL" id="ETO35507.1"/>
    </source>
</evidence>
<evidence type="ECO:0000256" key="4">
    <source>
        <dbReference type="PROSITE-ProRule" id="PRU00146"/>
    </source>
</evidence>
<keyword evidence="7" id="KW-1185">Reference proteome</keyword>
<dbReference type="EMBL" id="ASPP01001546">
    <property type="protein sequence ID" value="ETO35507.1"/>
    <property type="molecule type" value="Genomic_DNA"/>
</dbReference>
<dbReference type="InterPro" id="IPR013083">
    <property type="entry name" value="Znf_RING/FYVE/PHD"/>
</dbReference>
<dbReference type="PROSITE" id="PS50016">
    <property type="entry name" value="ZF_PHD_2"/>
    <property type="match status" value="1"/>
</dbReference>
<proteinExistence type="predicted"/>
<dbReference type="SUPFAM" id="SSF57903">
    <property type="entry name" value="FYVE/PHD zinc finger"/>
    <property type="match status" value="1"/>
</dbReference>
<evidence type="ECO:0000256" key="1">
    <source>
        <dbReference type="ARBA" id="ARBA00022723"/>
    </source>
</evidence>
<protein>
    <submittedName>
        <fullName evidence="6">Trithorax-like protein, histone-lysine N-methyltransferase</fullName>
    </submittedName>
</protein>
<dbReference type="GO" id="GO:0008270">
    <property type="term" value="F:zinc ion binding"/>
    <property type="evidence" value="ECO:0007669"/>
    <property type="project" value="UniProtKB-KW"/>
</dbReference>
<dbReference type="InterPro" id="IPR050701">
    <property type="entry name" value="Histone_Mod_Regulator"/>
</dbReference>
<dbReference type="Pfam" id="PF13831">
    <property type="entry name" value="PHD_2"/>
    <property type="match status" value="1"/>
</dbReference>
<feature type="domain" description="PHD-type" evidence="5">
    <location>
        <begin position="27"/>
        <end position="74"/>
    </location>
</feature>
<reference evidence="6 7" key="1">
    <citation type="journal article" date="2013" name="Curr. Biol.">
        <title>The Genome of the Foraminiferan Reticulomyxa filosa.</title>
        <authorList>
            <person name="Glockner G."/>
            <person name="Hulsmann N."/>
            <person name="Schleicher M."/>
            <person name="Noegel A.A."/>
            <person name="Eichinger L."/>
            <person name="Gallinger C."/>
            <person name="Pawlowski J."/>
            <person name="Sierra R."/>
            <person name="Euteneuer U."/>
            <person name="Pillet L."/>
            <person name="Moustafa A."/>
            <person name="Platzer M."/>
            <person name="Groth M."/>
            <person name="Szafranski K."/>
            <person name="Schliwa M."/>
        </authorList>
    </citation>
    <scope>NUCLEOTIDE SEQUENCE [LARGE SCALE GENOMIC DNA]</scope>
</reference>
<dbReference type="OrthoDB" id="20839at2759"/>
<dbReference type="PANTHER" id="PTHR13793">
    <property type="entry name" value="PHD FINGER PROTEINS"/>
    <property type="match status" value="1"/>
</dbReference>
<keyword evidence="1" id="KW-0479">Metal-binding</keyword>
<dbReference type="Pfam" id="PF13832">
    <property type="entry name" value="zf-HC5HC2H_2"/>
    <property type="match status" value="1"/>
</dbReference>
<evidence type="ECO:0000313" key="7">
    <source>
        <dbReference type="Proteomes" id="UP000023152"/>
    </source>
</evidence>
<keyword evidence="2 4" id="KW-0863">Zinc-finger</keyword>
<name>X6PCV7_RETFI</name>
<gene>
    <name evidence="6" type="ORF">RFI_01551</name>
</gene>
<dbReference type="GO" id="GO:0008168">
    <property type="term" value="F:methyltransferase activity"/>
    <property type="evidence" value="ECO:0007669"/>
    <property type="project" value="UniProtKB-KW"/>
</dbReference>
<dbReference type="GO" id="GO:0006357">
    <property type="term" value="P:regulation of transcription by RNA polymerase II"/>
    <property type="evidence" value="ECO:0007669"/>
    <property type="project" value="TreeGrafter"/>
</dbReference>
<evidence type="ECO:0000256" key="3">
    <source>
        <dbReference type="ARBA" id="ARBA00022833"/>
    </source>
</evidence>
<evidence type="ECO:0000256" key="2">
    <source>
        <dbReference type="ARBA" id="ARBA00022771"/>
    </source>
</evidence>